<dbReference type="GO" id="GO:0008080">
    <property type="term" value="F:N-acetyltransferase activity"/>
    <property type="evidence" value="ECO:0007669"/>
    <property type="project" value="TreeGrafter"/>
</dbReference>
<reference evidence="5" key="1">
    <citation type="submission" date="2015-05" db="EMBL/GenBank/DDBJ databases">
        <authorList>
            <person name="Urmite Genomes"/>
        </authorList>
    </citation>
    <scope>NUCLEOTIDE SEQUENCE [LARGE SCALE GENOMIC DNA]</scope>
    <source>
        <strain evidence="5">LF1</strain>
    </source>
</reference>
<name>A0A0U1P3C2_9BACI</name>
<dbReference type="InterPro" id="IPR000182">
    <property type="entry name" value="GNAT_dom"/>
</dbReference>
<dbReference type="PANTHER" id="PTHR10545:SF42">
    <property type="entry name" value="ACETYLTRANSFERASE"/>
    <property type="match status" value="1"/>
</dbReference>
<organism evidence="4 5">
    <name type="scientific">Neobacillus massiliamazoniensis</name>
    <dbReference type="NCBI Taxonomy" id="1499688"/>
    <lineage>
        <taxon>Bacteria</taxon>
        <taxon>Bacillati</taxon>
        <taxon>Bacillota</taxon>
        <taxon>Bacilli</taxon>
        <taxon>Bacillales</taxon>
        <taxon>Bacillaceae</taxon>
        <taxon>Neobacillus</taxon>
    </lineage>
</organism>
<dbReference type="Proteomes" id="UP000199087">
    <property type="component" value="Unassembled WGS sequence"/>
</dbReference>
<dbReference type="Gene3D" id="3.40.630.30">
    <property type="match status" value="1"/>
</dbReference>
<keyword evidence="5" id="KW-1185">Reference proteome</keyword>
<dbReference type="PANTHER" id="PTHR10545">
    <property type="entry name" value="DIAMINE N-ACETYLTRANSFERASE"/>
    <property type="match status" value="1"/>
</dbReference>
<dbReference type="SUPFAM" id="SSF55729">
    <property type="entry name" value="Acyl-CoA N-acyltransferases (Nat)"/>
    <property type="match status" value="1"/>
</dbReference>
<gene>
    <name evidence="4" type="ORF">BN000_04655</name>
</gene>
<proteinExistence type="predicted"/>
<feature type="domain" description="N-acetyltransferase" evidence="3">
    <location>
        <begin position="11"/>
        <end position="154"/>
    </location>
</feature>
<dbReference type="RefSeq" id="WP_090638725.1">
    <property type="nucleotide sequence ID" value="NZ_CVRB01000005.1"/>
</dbReference>
<dbReference type="EMBL" id="CVRB01000005">
    <property type="protein sequence ID" value="CRK84612.1"/>
    <property type="molecule type" value="Genomic_DNA"/>
</dbReference>
<accession>A0A0U1P3C2</accession>
<dbReference type="CDD" id="cd04301">
    <property type="entry name" value="NAT_SF"/>
    <property type="match status" value="1"/>
</dbReference>
<dbReference type="InterPro" id="IPR016181">
    <property type="entry name" value="Acyl_CoA_acyltransferase"/>
</dbReference>
<dbReference type="Pfam" id="PF00583">
    <property type="entry name" value="Acetyltransf_1"/>
    <property type="match status" value="1"/>
</dbReference>
<dbReference type="PROSITE" id="PS51186">
    <property type="entry name" value="GNAT"/>
    <property type="match status" value="1"/>
</dbReference>
<keyword evidence="2" id="KW-0012">Acyltransferase</keyword>
<evidence type="ECO:0000256" key="2">
    <source>
        <dbReference type="ARBA" id="ARBA00023315"/>
    </source>
</evidence>
<evidence type="ECO:0000259" key="3">
    <source>
        <dbReference type="PROSITE" id="PS51186"/>
    </source>
</evidence>
<keyword evidence="1 4" id="KW-0808">Transferase</keyword>
<dbReference type="InterPro" id="IPR051016">
    <property type="entry name" value="Diverse_Substrate_AcTransf"/>
</dbReference>
<evidence type="ECO:0000313" key="4">
    <source>
        <dbReference type="EMBL" id="CRK84612.1"/>
    </source>
</evidence>
<dbReference type="AlphaFoldDB" id="A0A0U1P3C2"/>
<evidence type="ECO:0000256" key="1">
    <source>
        <dbReference type="ARBA" id="ARBA00022679"/>
    </source>
</evidence>
<protein>
    <submittedName>
        <fullName evidence="4">GNAT family acetyltransferase</fullName>
    </submittedName>
</protein>
<evidence type="ECO:0000313" key="5">
    <source>
        <dbReference type="Proteomes" id="UP000199087"/>
    </source>
</evidence>
<dbReference type="STRING" id="1499688.BN000_04655"/>
<dbReference type="OrthoDB" id="9792929at2"/>
<sequence length="154" mass="18168">MAKIKNEQIEIEIAPLKADDRSRWNVLARSYKAFYETELPDKSYDEVWECLLNDHEIFGLGAYLQGNLVGFTHFLFHRIIWMEKACYLQDLFVDETARGYGVARALIEQVAQFALEHDSTKLYWQTRYDNTTARALYDKIANHNGFIRYDYPLN</sequence>